<dbReference type="Proteomes" id="UP000014071">
    <property type="component" value="Unassembled WGS sequence"/>
</dbReference>
<gene>
    <name evidence="3" type="ORF">PHSY_003974</name>
</gene>
<evidence type="ECO:0000313" key="3">
    <source>
        <dbReference type="EMBL" id="GAC96394.1"/>
    </source>
</evidence>
<reference evidence="4" key="1">
    <citation type="journal article" date="2013" name="Genome Announc.">
        <title>Draft genome sequence of the basidiomycetous yeast-like fungus Pseudozyma hubeiensis SY62, which produces an abundant amount of the biosurfactant mannosylerythritol lipids.</title>
        <authorList>
            <person name="Konishi M."/>
            <person name="Hatada Y."/>
            <person name="Horiuchi J."/>
        </authorList>
    </citation>
    <scope>NUCLEOTIDE SEQUENCE [LARGE SCALE GENOMIC DNA]</scope>
    <source>
        <strain evidence="4">SY62</strain>
    </source>
</reference>
<dbReference type="InterPro" id="IPR019181">
    <property type="entry name" value="LSM12_ABD"/>
</dbReference>
<evidence type="ECO:0000313" key="4">
    <source>
        <dbReference type="Proteomes" id="UP000014071"/>
    </source>
</evidence>
<dbReference type="OrthoDB" id="1057137at2759"/>
<evidence type="ECO:0000259" key="2">
    <source>
        <dbReference type="PROSITE" id="PS52001"/>
    </source>
</evidence>
<dbReference type="PROSITE" id="PS52001">
    <property type="entry name" value="AD"/>
    <property type="match status" value="1"/>
</dbReference>
<feature type="region of interest" description="Disordered" evidence="1">
    <location>
        <begin position="1"/>
        <end position="22"/>
    </location>
</feature>
<proteinExistence type="predicted"/>
<feature type="domain" description="AD" evidence="2">
    <location>
        <begin position="147"/>
        <end position="249"/>
    </location>
</feature>
<sequence>MAAASSASSAGRSNPAASATANTPANQLSNIAKLLGSHITLTVGDKQTRTLSGKLWAYDPTLGVVGLECEASPLPSHLLSAPAAAASVAQASQTSRNRFAQPTNAVGFTIVKVSEIKNIEFSQQTSDSANGAASATKALADTLTQTYPVSLKAAQLREADAVKQSLTKVARTGKDVSQLGQQIFDALSKTLPCRWHESHIIVMEEVVISAPGYDPASTNVPGYTQEQLQSFIDGTHKGNVPEGAQSKANSWQRVTKVVSIQLAMAFDIEMKSIRLLTATIRLALTGRQLQGERRKMNAA</sequence>
<dbReference type="AlphaFoldDB" id="R9P520"/>
<dbReference type="PANTHER" id="PTHR13542">
    <property type="entry name" value="LSM12 HOMOLOG"/>
    <property type="match status" value="1"/>
</dbReference>
<dbReference type="EMBL" id="DF238801">
    <property type="protein sequence ID" value="GAC96394.1"/>
    <property type="molecule type" value="Genomic_DNA"/>
</dbReference>
<accession>R9P520</accession>
<keyword evidence="4" id="KW-1185">Reference proteome</keyword>
<dbReference type="Pfam" id="PF09793">
    <property type="entry name" value="AD"/>
    <property type="match status" value="1"/>
</dbReference>
<dbReference type="InterPro" id="IPR047574">
    <property type="entry name" value="AD"/>
</dbReference>
<organism evidence="3 4">
    <name type="scientific">Pseudozyma hubeiensis (strain SY62)</name>
    <name type="common">Yeast</name>
    <dbReference type="NCBI Taxonomy" id="1305764"/>
    <lineage>
        <taxon>Eukaryota</taxon>
        <taxon>Fungi</taxon>
        <taxon>Dikarya</taxon>
        <taxon>Basidiomycota</taxon>
        <taxon>Ustilaginomycotina</taxon>
        <taxon>Ustilaginomycetes</taxon>
        <taxon>Ustilaginales</taxon>
        <taxon>Ustilaginaceae</taxon>
        <taxon>Pseudozyma</taxon>
    </lineage>
</organism>
<evidence type="ECO:0000256" key="1">
    <source>
        <dbReference type="SAM" id="MobiDB-lite"/>
    </source>
</evidence>
<dbReference type="GeneID" id="24109260"/>
<dbReference type="RefSeq" id="XP_012189981.1">
    <property type="nucleotide sequence ID" value="XM_012334591.1"/>
</dbReference>
<name>R9P520_PSEHS</name>
<protein>
    <recommendedName>
        <fullName evidence="2">AD domain-containing protein</fullName>
    </recommendedName>
</protein>
<dbReference type="SMART" id="SM00995">
    <property type="entry name" value="AD"/>
    <property type="match status" value="1"/>
</dbReference>
<dbReference type="InterPro" id="IPR039683">
    <property type="entry name" value="Lsm12-like"/>
</dbReference>
<dbReference type="eggNOG" id="KOG4401">
    <property type="taxonomic scope" value="Eukaryota"/>
</dbReference>
<dbReference type="HOGENOM" id="CLU_1062446_0_0_1"/>
<dbReference type="STRING" id="1305764.R9P520"/>